<evidence type="ECO:0000313" key="1">
    <source>
        <dbReference type="EMBL" id="ELU36820.1"/>
    </source>
</evidence>
<comment type="caution">
    <text evidence="1">The sequence shown here is derived from an EMBL/GenBank/DDBJ whole genome shotgun (WGS) entry which is preliminary data.</text>
</comment>
<reference evidence="1 2" key="1">
    <citation type="journal article" date="2013" name="Nat. Commun.">
        <title>The evolution and pathogenic mechanisms of the rice sheath blight pathogen.</title>
        <authorList>
            <person name="Zheng A."/>
            <person name="Lin R."/>
            <person name="Xu L."/>
            <person name="Qin P."/>
            <person name="Tang C."/>
            <person name="Ai P."/>
            <person name="Zhang D."/>
            <person name="Liu Y."/>
            <person name="Sun Z."/>
            <person name="Feng H."/>
            <person name="Wang Y."/>
            <person name="Chen Y."/>
            <person name="Liang X."/>
            <person name="Fu R."/>
            <person name="Li Q."/>
            <person name="Zhang J."/>
            <person name="Yu X."/>
            <person name="Xie Z."/>
            <person name="Ding L."/>
            <person name="Guan P."/>
            <person name="Tang J."/>
            <person name="Liang Y."/>
            <person name="Wang S."/>
            <person name="Deng Q."/>
            <person name="Li S."/>
            <person name="Zhu J."/>
            <person name="Wang L."/>
            <person name="Liu H."/>
            <person name="Li P."/>
        </authorList>
    </citation>
    <scope>NUCLEOTIDE SEQUENCE [LARGE SCALE GENOMIC DNA]</scope>
    <source>
        <strain evidence="2">AG-1 IA</strain>
    </source>
</reference>
<gene>
    <name evidence="1" type="ORF">AG1IA_09150</name>
</gene>
<dbReference type="EMBL" id="AFRT01003040">
    <property type="protein sequence ID" value="ELU36820.1"/>
    <property type="molecule type" value="Genomic_DNA"/>
</dbReference>
<name>L8WFV3_THACA</name>
<dbReference type="Proteomes" id="UP000011668">
    <property type="component" value="Unassembled WGS sequence"/>
</dbReference>
<protein>
    <submittedName>
        <fullName evidence="1">Uncharacterized protein</fullName>
    </submittedName>
</protein>
<proteinExistence type="predicted"/>
<dbReference type="AlphaFoldDB" id="L8WFV3"/>
<sequence>MSNQKSHSMPLGRCWRMPWPKRWKISYP</sequence>
<dbReference type="HOGENOM" id="CLU_3413175_0_0_1"/>
<accession>L8WFV3</accession>
<evidence type="ECO:0000313" key="2">
    <source>
        <dbReference type="Proteomes" id="UP000011668"/>
    </source>
</evidence>
<keyword evidence="2" id="KW-1185">Reference proteome</keyword>
<organism evidence="1 2">
    <name type="scientific">Thanatephorus cucumeris (strain AG1-IA)</name>
    <name type="common">Rice sheath blight fungus</name>
    <name type="synonym">Rhizoctonia solani</name>
    <dbReference type="NCBI Taxonomy" id="983506"/>
    <lineage>
        <taxon>Eukaryota</taxon>
        <taxon>Fungi</taxon>
        <taxon>Dikarya</taxon>
        <taxon>Basidiomycota</taxon>
        <taxon>Agaricomycotina</taxon>
        <taxon>Agaricomycetes</taxon>
        <taxon>Cantharellales</taxon>
        <taxon>Ceratobasidiaceae</taxon>
        <taxon>Rhizoctonia</taxon>
        <taxon>Rhizoctonia solani AG-1</taxon>
    </lineage>
</organism>